<feature type="transmembrane region" description="Helical" evidence="7">
    <location>
        <begin position="74"/>
        <end position="93"/>
    </location>
</feature>
<keyword evidence="5 7" id="KW-1133">Transmembrane helix</keyword>
<evidence type="ECO:0000256" key="7">
    <source>
        <dbReference type="SAM" id="Phobius"/>
    </source>
</evidence>
<dbReference type="GO" id="GO:0005886">
    <property type="term" value="C:plasma membrane"/>
    <property type="evidence" value="ECO:0007669"/>
    <property type="project" value="TreeGrafter"/>
</dbReference>
<dbReference type="GO" id="GO:0012505">
    <property type="term" value="C:endomembrane system"/>
    <property type="evidence" value="ECO:0007669"/>
    <property type="project" value="UniProtKB-SubCell"/>
</dbReference>
<keyword evidence="9" id="KW-1185">Reference proteome</keyword>
<accession>A0A3D9UQ57</accession>
<evidence type="ECO:0000256" key="6">
    <source>
        <dbReference type="ARBA" id="ARBA00023136"/>
    </source>
</evidence>
<dbReference type="Pfam" id="PF00860">
    <property type="entry name" value="Xan_ur_permease"/>
    <property type="match status" value="1"/>
</dbReference>
<dbReference type="InterPro" id="IPR006043">
    <property type="entry name" value="NCS2"/>
</dbReference>
<protein>
    <submittedName>
        <fullName evidence="8">AGZA family xanthine/uracil permease-like MFS transporter</fullName>
    </submittedName>
</protein>
<feature type="transmembrane region" description="Helical" evidence="7">
    <location>
        <begin position="372"/>
        <end position="391"/>
    </location>
</feature>
<dbReference type="PANTHER" id="PTHR43337:SF1">
    <property type="entry name" value="XANTHINE_URACIL PERMEASE C887.17-RELATED"/>
    <property type="match status" value="1"/>
</dbReference>
<keyword evidence="3" id="KW-0813">Transport</keyword>
<feature type="transmembrane region" description="Helical" evidence="7">
    <location>
        <begin position="159"/>
        <end position="178"/>
    </location>
</feature>
<evidence type="ECO:0000313" key="8">
    <source>
        <dbReference type="EMBL" id="REF30120.1"/>
    </source>
</evidence>
<comment type="caution">
    <text evidence="8">The sequence shown here is derived from an EMBL/GenBank/DDBJ whole genome shotgun (WGS) entry which is preliminary data.</text>
</comment>
<dbReference type="AlphaFoldDB" id="A0A3D9UQ57"/>
<feature type="transmembrane region" description="Helical" evidence="7">
    <location>
        <begin position="222"/>
        <end position="243"/>
    </location>
</feature>
<feature type="transmembrane region" description="Helical" evidence="7">
    <location>
        <begin position="100"/>
        <end position="118"/>
    </location>
</feature>
<dbReference type="PANTHER" id="PTHR43337">
    <property type="entry name" value="XANTHINE/URACIL PERMEASE C887.17-RELATED"/>
    <property type="match status" value="1"/>
</dbReference>
<dbReference type="RefSeq" id="WP_115922152.1">
    <property type="nucleotide sequence ID" value="NZ_QTUA01000001.1"/>
</dbReference>
<feature type="transmembrane region" description="Helical" evidence="7">
    <location>
        <begin position="32"/>
        <end position="54"/>
    </location>
</feature>
<evidence type="ECO:0000256" key="2">
    <source>
        <dbReference type="ARBA" id="ARBA00005697"/>
    </source>
</evidence>
<feature type="transmembrane region" description="Helical" evidence="7">
    <location>
        <begin position="282"/>
        <end position="304"/>
    </location>
</feature>
<reference evidence="8 9" key="1">
    <citation type="submission" date="2018-08" db="EMBL/GenBank/DDBJ databases">
        <title>Sequencing the genomes of 1000 actinobacteria strains.</title>
        <authorList>
            <person name="Klenk H.-P."/>
        </authorList>
    </citation>
    <scope>NUCLEOTIDE SEQUENCE [LARGE SCALE GENOMIC DNA]</scope>
    <source>
        <strain evidence="8 9">DSM 22967</strain>
    </source>
</reference>
<dbReference type="OrthoDB" id="9808458at2"/>
<evidence type="ECO:0000256" key="1">
    <source>
        <dbReference type="ARBA" id="ARBA00004127"/>
    </source>
</evidence>
<evidence type="ECO:0000256" key="4">
    <source>
        <dbReference type="ARBA" id="ARBA00022692"/>
    </source>
</evidence>
<organism evidence="8 9">
    <name type="scientific">Calidifontibacter indicus</name>
    <dbReference type="NCBI Taxonomy" id="419650"/>
    <lineage>
        <taxon>Bacteria</taxon>
        <taxon>Bacillati</taxon>
        <taxon>Actinomycetota</taxon>
        <taxon>Actinomycetes</taxon>
        <taxon>Micrococcales</taxon>
        <taxon>Dermacoccaceae</taxon>
        <taxon>Calidifontibacter</taxon>
    </lineage>
</organism>
<dbReference type="InterPro" id="IPR045018">
    <property type="entry name" value="Azg-like"/>
</dbReference>
<evidence type="ECO:0000256" key="5">
    <source>
        <dbReference type="ARBA" id="ARBA00022989"/>
    </source>
</evidence>
<feature type="transmembrane region" description="Helical" evidence="7">
    <location>
        <begin position="465"/>
        <end position="482"/>
    </location>
</feature>
<name>A0A3D9UQ57_9MICO</name>
<comment type="similarity">
    <text evidence="2">Belongs to the nucleobase:cation symporter-2 (NCS2) (TC 2.A.40) family. Azg-like subfamily.</text>
</comment>
<evidence type="ECO:0000313" key="9">
    <source>
        <dbReference type="Proteomes" id="UP000256253"/>
    </source>
</evidence>
<dbReference type="GO" id="GO:0005345">
    <property type="term" value="F:purine nucleobase transmembrane transporter activity"/>
    <property type="evidence" value="ECO:0007669"/>
    <property type="project" value="TreeGrafter"/>
</dbReference>
<feature type="transmembrane region" description="Helical" evidence="7">
    <location>
        <begin position="124"/>
        <end position="147"/>
    </location>
</feature>
<comment type="subcellular location">
    <subcellularLocation>
        <location evidence="1">Endomembrane system</location>
        <topology evidence="1">Multi-pass membrane protein</topology>
    </subcellularLocation>
</comment>
<sequence length="492" mass="51001">MSTSAPPAAASGIDRFFKISERGSTVSREVRGGFVTFFTMAYIIALNPLILGFVKDGTGQFLGGGPGDGSNLSVIAACTALVAGVMSIAMGMFANFPMSIAAGLGLNAFVAYGVAALPDMTWQAAMGLVVWEGILILLLVVSGFRVAAFRALPQQMKTAISVGIGMFIAFIGVFDSGFSRAGSGTPVQLGVDGRLQGWPIVVFIFGFLLLVALSVRKVTGAMLIAIVSATVLAIIIEAVANIGPRTVGGKETNPRTWSLNVPTVPDTVVQTPDFSLVGHVDMFGGFAKAGVIAAVLIIFSLVLADFFDTMGTMTAIGAKADLLDKDGIPADSQKILVVDSVAAAAGGLGGVSSNTAYIESAAGVGDGARTGLASVVTGVLFLLATFAAPLVEVIPHEAAAPALVFVGFLMMQEVGDIDWRDIEIALPAFLTIALMPFTYSITVGIGVGTLTYLAIKVIRGKWSQIPVVLWIISACFALYFAIDPIRQVFGVN</sequence>
<dbReference type="Proteomes" id="UP000256253">
    <property type="component" value="Unassembled WGS sequence"/>
</dbReference>
<gene>
    <name evidence="8" type="ORF">DFJ65_1113</name>
</gene>
<evidence type="ECO:0000256" key="3">
    <source>
        <dbReference type="ARBA" id="ARBA00022448"/>
    </source>
</evidence>
<feature type="transmembrane region" description="Helical" evidence="7">
    <location>
        <begin position="198"/>
        <end position="215"/>
    </location>
</feature>
<keyword evidence="4 7" id="KW-0812">Transmembrane</keyword>
<proteinExistence type="inferred from homology"/>
<keyword evidence="6 7" id="KW-0472">Membrane</keyword>
<feature type="transmembrane region" description="Helical" evidence="7">
    <location>
        <begin position="428"/>
        <end position="453"/>
    </location>
</feature>
<dbReference type="EMBL" id="QTUA01000001">
    <property type="protein sequence ID" value="REF30120.1"/>
    <property type="molecule type" value="Genomic_DNA"/>
</dbReference>